<dbReference type="AlphaFoldDB" id="A0A0E9MTL0"/>
<evidence type="ECO:0000313" key="4">
    <source>
        <dbReference type="Proteomes" id="UP000033202"/>
    </source>
</evidence>
<dbReference type="Gene3D" id="1.25.40.10">
    <property type="entry name" value="Tetratricopeptide repeat domain"/>
    <property type="match status" value="1"/>
</dbReference>
<organism evidence="3 4">
    <name type="scientific">Sphingomonas changbaiensis NBRC 104936</name>
    <dbReference type="NCBI Taxonomy" id="1219043"/>
    <lineage>
        <taxon>Bacteria</taxon>
        <taxon>Pseudomonadati</taxon>
        <taxon>Pseudomonadota</taxon>
        <taxon>Alphaproteobacteria</taxon>
        <taxon>Sphingomonadales</taxon>
        <taxon>Sphingomonadaceae</taxon>
        <taxon>Sphingomonas</taxon>
    </lineage>
</organism>
<feature type="chain" id="PRO_5002429756" description="Tetratricopeptide repeat protein" evidence="2">
    <location>
        <begin position="18"/>
        <end position="247"/>
    </location>
</feature>
<accession>A0A0E9MTL0</accession>
<proteinExistence type="predicted"/>
<evidence type="ECO:0000256" key="1">
    <source>
        <dbReference type="PROSITE-ProRule" id="PRU00339"/>
    </source>
</evidence>
<keyword evidence="4" id="KW-1185">Reference proteome</keyword>
<evidence type="ECO:0000313" key="3">
    <source>
        <dbReference type="EMBL" id="GAO40776.1"/>
    </source>
</evidence>
<dbReference type="PROSITE" id="PS50005">
    <property type="entry name" value="TPR"/>
    <property type="match status" value="1"/>
</dbReference>
<dbReference type="PANTHER" id="PTHR45588">
    <property type="entry name" value="TPR DOMAIN-CONTAINING PROTEIN"/>
    <property type="match status" value="1"/>
</dbReference>
<sequence length="247" mass="26653">MRTLILALVLASSPAFSQTVAGEQRVAISAEQTGDAPTALAAAGRLEKSADYADRSLALQIRAQFLPSAEFLKLPEPTSDQLLLHQIWRALRIQAMARGGQVDQARDELALMRKEALRDKFLGNEPPQLRIAEHVAVARINYATKNYRGAAQRFGRAAEIEAKADAPIWLQPLDAAVGASLLKAGDAHEAYAAFGRALARQPDNVWVLWGRAQAQAALGDAAASAATRAQVDTLWKGDKALLTLDRL</sequence>
<keyword evidence="2" id="KW-0732">Signal</keyword>
<evidence type="ECO:0000256" key="2">
    <source>
        <dbReference type="SAM" id="SignalP"/>
    </source>
</evidence>
<dbReference type="EMBL" id="BBWU01000051">
    <property type="protein sequence ID" value="GAO40776.1"/>
    <property type="molecule type" value="Genomic_DNA"/>
</dbReference>
<protein>
    <recommendedName>
        <fullName evidence="5">Tetratricopeptide repeat protein</fullName>
    </recommendedName>
</protein>
<dbReference type="InterPro" id="IPR019734">
    <property type="entry name" value="TPR_rpt"/>
</dbReference>
<dbReference type="Proteomes" id="UP000033202">
    <property type="component" value="Unassembled WGS sequence"/>
</dbReference>
<dbReference type="STRING" id="1219043.SCH01S_51_01090"/>
<comment type="caution">
    <text evidence="3">The sequence shown here is derived from an EMBL/GenBank/DDBJ whole genome shotgun (WGS) entry which is preliminary data.</text>
</comment>
<dbReference type="RefSeq" id="WP_046349542.1">
    <property type="nucleotide sequence ID" value="NZ_BBWU01000051.1"/>
</dbReference>
<reference evidence="3 4" key="1">
    <citation type="submission" date="2015-04" db="EMBL/GenBank/DDBJ databases">
        <title>Whole genome shotgun sequence of Sphingomonas changbaiensis NBRC 104936.</title>
        <authorList>
            <person name="Katano-Makiyama Y."/>
            <person name="Hosoyama A."/>
            <person name="Hashimoto M."/>
            <person name="Noguchi M."/>
            <person name="Tsuchikane K."/>
            <person name="Ohji S."/>
            <person name="Yamazoe A."/>
            <person name="Ichikawa N."/>
            <person name="Kimura A."/>
            <person name="Fujita N."/>
        </authorList>
    </citation>
    <scope>NUCLEOTIDE SEQUENCE [LARGE SCALE GENOMIC DNA]</scope>
    <source>
        <strain evidence="3 4">NBRC 104936</strain>
    </source>
</reference>
<evidence type="ECO:0008006" key="5">
    <source>
        <dbReference type="Google" id="ProtNLM"/>
    </source>
</evidence>
<dbReference type="OrthoDB" id="9778494at2"/>
<dbReference type="SUPFAM" id="SSF48452">
    <property type="entry name" value="TPR-like"/>
    <property type="match status" value="1"/>
</dbReference>
<feature type="repeat" description="TPR" evidence="1">
    <location>
        <begin position="171"/>
        <end position="204"/>
    </location>
</feature>
<gene>
    <name evidence="3" type="ORF">SCH01S_51_01090</name>
</gene>
<keyword evidence="1" id="KW-0802">TPR repeat</keyword>
<dbReference type="PANTHER" id="PTHR45588:SF1">
    <property type="entry name" value="WW DOMAIN-CONTAINING PROTEIN"/>
    <property type="match status" value="1"/>
</dbReference>
<dbReference type="InterPro" id="IPR011990">
    <property type="entry name" value="TPR-like_helical_dom_sf"/>
</dbReference>
<name>A0A0E9MTL0_9SPHN</name>
<feature type="signal peptide" evidence="2">
    <location>
        <begin position="1"/>
        <end position="17"/>
    </location>
</feature>